<protein>
    <submittedName>
        <fullName evidence="3">SDR family oxidoreductase</fullName>
    </submittedName>
</protein>
<evidence type="ECO:0000256" key="1">
    <source>
        <dbReference type="ARBA" id="ARBA00006484"/>
    </source>
</evidence>
<dbReference type="EMBL" id="CP061539">
    <property type="protein sequence ID" value="QNV38674.1"/>
    <property type="molecule type" value="Genomic_DNA"/>
</dbReference>
<dbReference type="GO" id="GO:0016616">
    <property type="term" value="F:oxidoreductase activity, acting on the CH-OH group of donors, NAD or NADP as acceptor"/>
    <property type="evidence" value="ECO:0007669"/>
    <property type="project" value="UniProtKB-ARBA"/>
</dbReference>
<dbReference type="Proteomes" id="UP000516404">
    <property type="component" value="Chromosome"/>
</dbReference>
<comment type="similarity">
    <text evidence="1">Belongs to the short-chain dehydrogenases/reductases (SDR) family.</text>
</comment>
<dbReference type="SUPFAM" id="SSF51735">
    <property type="entry name" value="NAD(P)-binding Rossmann-fold domains"/>
    <property type="match status" value="1"/>
</dbReference>
<evidence type="ECO:0000313" key="4">
    <source>
        <dbReference type="Proteomes" id="UP000516404"/>
    </source>
</evidence>
<dbReference type="PANTHER" id="PTHR42901">
    <property type="entry name" value="ALCOHOL DEHYDROGENASE"/>
    <property type="match status" value="1"/>
</dbReference>
<keyword evidence="4" id="KW-1185">Reference proteome</keyword>
<dbReference type="PRINTS" id="PR00081">
    <property type="entry name" value="GDHRDH"/>
</dbReference>
<dbReference type="InterPro" id="IPR036291">
    <property type="entry name" value="NAD(P)-bd_dom_sf"/>
</dbReference>
<dbReference type="GeneID" id="96623656"/>
<dbReference type="InterPro" id="IPR002347">
    <property type="entry name" value="SDR_fam"/>
</dbReference>
<sequence>MTIPTNPFASDAHTGKIAVVSGASSGIGRATVEQMRATGWTVYAVARREGRLNELAEQTGAIAIPLDITNEDAVNKVAQNIVEQHSGAISTLVNISGGARGVDSVGSGKSEDYRFMFELNVVGTLNMTRAFLPALRASGEGTVLTLTSTAAEAGYEGGAGYNAAKFAERGMTEALRLEEAENNVRVIEIRPGMVHTEEFSLNRLGSADAADKVYAGVEKPLLAEDVAQTVTFAVNVPHHINLDHITLRPVAQAAQYKVIRKGL</sequence>
<dbReference type="Pfam" id="PF00106">
    <property type="entry name" value="adh_short"/>
    <property type="match status" value="1"/>
</dbReference>
<dbReference type="PANTHER" id="PTHR42901:SF1">
    <property type="entry name" value="ALCOHOL DEHYDROGENASE"/>
    <property type="match status" value="1"/>
</dbReference>
<evidence type="ECO:0000256" key="2">
    <source>
        <dbReference type="ARBA" id="ARBA00023002"/>
    </source>
</evidence>
<dbReference type="KEGG" id="rter:IDM49_05365"/>
<accession>A0A7H2BG78</accession>
<dbReference type="RefSeq" id="WP_190725278.1">
    <property type="nucleotide sequence ID" value="NZ_CP061539.1"/>
</dbReference>
<dbReference type="Gene3D" id="3.40.50.720">
    <property type="entry name" value="NAD(P)-binding Rossmann-like Domain"/>
    <property type="match status" value="1"/>
</dbReference>
<organism evidence="3 4">
    <name type="scientific">Rothia terrae</name>
    <dbReference type="NCBI Taxonomy" id="396015"/>
    <lineage>
        <taxon>Bacteria</taxon>
        <taxon>Bacillati</taxon>
        <taxon>Actinomycetota</taxon>
        <taxon>Actinomycetes</taxon>
        <taxon>Micrococcales</taxon>
        <taxon>Micrococcaceae</taxon>
        <taxon>Rothia</taxon>
    </lineage>
</organism>
<proteinExistence type="inferred from homology"/>
<dbReference type="AlphaFoldDB" id="A0A7H2BG78"/>
<dbReference type="FunFam" id="3.40.50.720:FF:000047">
    <property type="entry name" value="NADP-dependent L-serine/L-allo-threonine dehydrogenase"/>
    <property type="match status" value="1"/>
</dbReference>
<evidence type="ECO:0000313" key="3">
    <source>
        <dbReference type="EMBL" id="QNV38674.1"/>
    </source>
</evidence>
<keyword evidence="2" id="KW-0560">Oxidoreductase</keyword>
<reference evidence="3 4" key="1">
    <citation type="submission" date="2020-09" db="EMBL/GenBank/DDBJ databases">
        <title>Investigation of environmental microbes.</title>
        <authorList>
            <person name="Ou Y."/>
            <person name="Kang Q."/>
        </authorList>
    </citation>
    <scope>NUCLEOTIDE SEQUENCE [LARGE SCALE GENOMIC DNA]</scope>
    <source>
        <strain evidence="3 4">KJZ-14</strain>
    </source>
</reference>
<gene>
    <name evidence="3" type="ORF">IDM49_05365</name>
</gene>
<name>A0A7H2BG78_9MICC</name>